<dbReference type="SUPFAM" id="SSF46689">
    <property type="entry name" value="Homeodomain-like"/>
    <property type="match status" value="1"/>
</dbReference>
<evidence type="ECO:0000256" key="4">
    <source>
        <dbReference type="ARBA" id="ARBA00023163"/>
    </source>
</evidence>
<dbReference type="GO" id="GO:0003677">
    <property type="term" value="F:DNA binding"/>
    <property type="evidence" value="ECO:0007669"/>
    <property type="project" value="UniProtKB-UniRule"/>
</dbReference>
<dbReference type="InterPro" id="IPR001647">
    <property type="entry name" value="HTH_TetR"/>
</dbReference>
<dbReference type="Proteomes" id="UP000666240">
    <property type="component" value="Unassembled WGS sequence"/>
</dbReference>
<organism evidence="7 8">
    <name type="scientific">Tianweitania sediminis</name>
    <dbReference type="NCBI Taxonomy" id="1502156"/>
    <lineage>
        <taxon>Bacteria</taxon>
        <taxon>Pseudomonadati</taxon>
        <taxon>Pseudomonadota</taxon>
        <taxon>Alphaproteobacteria</taxon>
        <taxon>Hyphomicrobiales</taxon>
        <taxon>Phyllobacteriaceae</taxon>
        <taxon>Tianweitania</taxon>
    </lineage>
</organism>
<gene>
    <name evidence="7" type="ORF">J5Y06_00055</name>
</gene>
<dbReference type="RefSeq" id="WP_209333085.1">
    <property type="nucleotide sequence ID" value="NZ_JAGIYY010000001.1"/>
</dbReference>
<keyword evidence="1" id="KW-0678">Repressor</keyword>
<feature type="DNA-binding region" description="H-T-H motif" evidence="5">
    <location>
        <begin position="34"/>
        <end position="53"/>
    </location>
</feature>
<evidence type="ECO:0000256" key="3">
    <source>
        <dbReference type="ARBA" id="ARBA00023125"/>
    </source>
</evidence>
<dbReference type="Pfam" id="PF00440">
    <property type="entry name" value="TetR_N"/>
    <property type="match status" value="1"/>
</dbReference>
<evidence type="ECO:0000256" key="1">
    <source>
        <dbReference type="ARBA" id="ARBA00022491"/>
    </source>
</evidence>
<evidence type="ECO:0000259" key="6">
    <source>
        <dbReference type="PROSITE" id="PS50977"/>
    </source>
</evidence>
<dbReference type="PRINTS" id="PR00455">
    <property type="entry name" value="HTHTETR"/>
</dbReference>
<proteinExistence type="predicted"/>
<dbReference type="InterPro" id="IPR009057">
    <property type="entry name" value="Homeodomain-like_sf"/>
</dbReference>
<dbReference type="Pfam" id="PF13977">
    <property type="entry name" value="TetR_C_6"/>
    <property type="match status" value="1"/>
</dbReference>
<dbReference type="SUPFAM" id="SSF48498">
    <property type="entry name" value="Tetracyclin repressor-like, C-terminal domain"/>
    <property type="match status" value="1"/>
</dbReference>
<comment type="caution">
    <text evidence="7">The sequence shown here is derived from an EMBL/GenBank/DDBJ whole genome shotgun (WGS) entry which is preliminary data.</text>
</comment>
<dbReference type="InterPro" id="IPR039538">
    <property type="entry name" value="BetI_C"/>
</dbReference>
<dbReference type="InterPro" id="IPR036271">
    <property type="entry name" value="Tet_transcr_reg_TetR-rel_C_sf"/>
</dbReference>
<dbReference type="Gene3D" id="1.10.357.10">
    <property type="entry name" value="Tetracycline Repressor, domain 2"/>
    <property type="match status" value="1"/>
</dbReference>
<dbReference type="InterPro" id="IPR023772">
    <property type="entry name" value="DNA-bd_HTH_TetR-type_CS"/>
</dbReference>
<dbReference type="AlphaFoldDB" id="A0A8J7UHT5"/>
<dbReference type="PROSITE" id="PS50977">
    <property type="entry name" value="HTH_TETR_2"/>
    <property type="match status" value="1"/>
</dbReference>
<evidence type="ECO:0000256" key="5">
    <source>
        <dbReference type="PROSITE-ProRule" id="PRU00335"/>
    </source>
</evidence>
<accession>A0A8J7UHT5</accession>
<feature type="domain" description="HTH tetR-type" evidence="6">
    <location>
        <begin position="11"/>
        <end position="71"/>
    </location>
</feature>
<keyword evidence="3 5" id="KW-0238">DNA-binding</keyword>
<dbReference type="PANTHER" id="PTHR47506:SF1">
    <property type="entry name" value="HTH-TYPE TRANSCRIPTIONAL REGULATOR YJDC"/>
    <property type="match status" value="1"/>
</dbReference>
<dbReference type="PROSITE" id="PS01081">
    <property type="entry name" value="HTH_TETR_1"/>
    <property type="match status" value="1"/>
</dbReference>
<keyword evidence="2" id="KW-0805">Transcription regulation</keyword>
<keyword evidence="4" id="KW-0804">Transcription</keyword>
<reference evidence="7" key="1">
    <citation type="submission" date="2021-03" db="EMBL/GenBank/DDBJ databases">
        <title>Genome sequencing and assembly of Tianweitania sediminis.</title>
        <authorList>
            <person name="Chhetri G."/>
        </authorList>
    </citation>
    <scope>NUCLEOTIDE SEQUENCE</scope>
    <source>
        <strain evidence="7">Z8</strain>
    </source>
</reference>
<dbReference type="EMBL" id="JAGIYY010000001">
    <property type="protein sequence ID" value="MBP0437040.1"/>
    <property type="molecule type" value="Genomic_DNA"/>
</dbReference>
<dbReference type="PANTHER" id="PTHR47506">
    <property type="entry name" value="TRANSCRIPTIONAL REGULATORY PROTEIN"/>
    <property type="match status" value="1"/>
</dbReference>
<name>A0A8J7UHT5_9HYPH</name>
<evidence type="ECO:0000256" key="2">
    <source>
        <dbReference type="ARBA" id="ARBA00023015"/>
    </source>
</evidence>
<evidence type="ECO:0000313" key="7">
    <source>
        <dbReference type="EMBL" id="MBP0437040.1"/>
    </source>
</evidence>
<keyword evidence="8" id="KW-1185">Reference proteome</keyword>
<sequence length="222" mass="25938">MKSVAKRQIKEIRKEELIVATLRSIRKHGYVNSTINTIAEESGLSRGLINHYFESKEDLLIFATRYYWRNVDDFFRHVVASTKGGHFEKLLHAVYVTFLRDTGYDRMMVHYYSAACLMPAILEMHRDMWARYRKSIERRIAAVAREKDMTIDTRLAAITLTQLVDGLWLAGVMEESYSREDCRNILRKWLCDQFGEDPDSFPLMPDFDLNDFETTAPLPAPE</sequence>
<evidence type="ECO:0000313" key="8">
    <source>
        <dbReference type="Proteomes" id="UP000666240"/>
    </source>
</evidence>
<protein>
    <submittedName>
        <fullName evidence="7">TetR family transcriptional regulator</fullName>
    </submittedName>
</protein>